<accession>A0A7U9TIY3</accession>
<evidence type="ECO:0000259" key="6">
    <source>
        <dbReference type="SMART" id="SM01340"/>
    </source>
</evidence>
<dbReference type="GO" id="GO:0030983">
    <property type="term" value="F:mismatched DNA binding"/>
    <property type="evidence" value="ECO:0007669"/>
    <property type="project" value="InterPro"/>
</dbReference>
<dbReference type="CDD" id="cd00782">
    <property type="entry name" value="MutL_Trans"/>
    <property type="match status" value="1"/>
</dbReference>
<protein>
    <recommendedName>
        <fullName evidence="4">DNA mismatch repair protein MutL</fullName>
    </recommendedName>
</protein>
<dbReference type="InterPro" id="IPR042120">
    <property type="entry name" value="MutL_C_dimsub"/>
</dbReference>
<dbReference type="SMART" id="SM00853">
    <property type="entry name" value="MutL_C"/>
    <property type="match status" value="1"/>
</dbReference>
<evidence type="ECO:0000256" key="1">
    <source>
        <dbReference type="ARBA" id="ARBA00006082"/>
    </source>
</evidence>
<dbReference type="InterPro" id="IPR014721">
    <property type="entry name" value="Ribsml_uS5_D2-typ_fold_subgr"/>
</dbReference>
<dbReference type="GO" id="GO:0006298">
    <property type="term" value="P:mismatch repair"/>
    <property type="evidence" value="ECO:0007669"/>
    <property type="project" value="UniProtKB-UniRule"/>
</dbReference>
<dbReference type="AlphaFoldDB" id="A0A7U9TIY3"/>
<dbReference type="SUPFAM" id="SSF54211">
    <property type="entry name" value="Ribosomal protein S5 domain 2-like"/>
    <property type="match status" value="1"/>
</dbReference>
<dbReference type="Gene3D" id="3.30.230.10">
    <property type="match status" value="1"/>
</dbReference>
<gene>
    <name evidence="4 7" type="primary">mutL</name>
    <name evidence="7" type="ORF">MPAN_005580</name>
</gene>
<dbReference type="KEGG" id="manr:MPAN_005580"/>
<dbReference type="PANTHER" id="PTHR10073">
    <property type="entry name" value="DNA MISMATCH REPAIR PROTEIN MLH, PMS, MUTL"/>
    <property type="match status" value="1"/>
</dbReference>
<dbReference type="Proteomes" id="UP000620133">
    <property type="component" value="Chromosome"/>
</dbReference>
<dbReference type="Pfam" id="PF08676">
    <property type="entry name" value="MutL_C"/>
    <property type="match status" value="1"/>
</dbReference>
<evidence type="ECO:0000256" key="3">
    <source>
        <dbReference type="ARBA" id="ARBA00023204"/>
    </source>
</evidence>
<dbReference type="InterPro" id="IPR002099">
    <property type="entry name" value="MutL/Mlh/PMS"/>
</dbReference>
<dbReference type="GO" id="GO:0016887">
    <property type="term" value="F:ATP hydrolysis activity"/>
    <property type="evidence" value="ECO:0007669"/>
    <property type="project" value="InterPro"/>
</dbReference>
<dbReference type="InterPro" id="IPR020568">
    <property type="entry name" value="Ribosomal_Su5_D2-typ_SF"/>
</dbReference>
<dbReference type="CDD" id="cd16926">
    <property type="entry name" value="HATPase_MutL-MLH-PMS-like"/>
    <property type="match status" value="1"/>
</dbReference>
<evidence type="ECO:0000256" key="4">
    <source>
        <dbReference type="HAMAP-Rule" id="MF_00149"/>
    </source>
</evidence>
<dbReference type="Gene3D" id="3.30.565.10">
    <property type="entry name" value="Histidine kinase-like ATPase, C-terminal domain"/>
    <property type="match status" value="1"/>
</dbReference>
<dbReference type="RefSeq" id="WP_176238508.1">
    <property type="nucleotide sequence ID" value="NZ_AP024412.1"/>
</dbReference>
<dbReference type="GO" id="GO:0005524">
    <property type="term" value="F:ATP binding"/>
    <property type="evidence" value="ECO:0007669"/>
    <property type="project" value="InterPro"/>
</dbReference>
<evidence type="ECO:0000256" key="2">
    <source>
        <dbReference type="ARBA" id="ARBA00022763"/>
    </source>
</evidence>
<evidence type="ECO:0000259" key="5">
    <source>
        <dbReference type="SMART" id="SM00853"/>
    </source>
</evidence>
<dbReference type="InterPro" id="IPR042121">
    <property type="entry name" value="MutL_C_regsub"/>
</dbReference>
<dbReference type="Pfam" id="PF01119">
    <property type="entry name" value="DNA_mis_repair"/>
    <property type="match status" value="1"/>
</dbReference>
<dbReference type="HAMAP" id="MF_00149">
    <property type="entry name" value="DNA_mis_repair"/>
    <property type="match status" value="1"/>
</dbReference>
<dbReference type="GO" id="GO:0032300">
    <property type="term" value="C:mismatch repair complex"/>
    <property type="evidence" value="ECO:0007669"/>
    <property type="project" value="InterPro"/>
</dbReference>
<dbReference type="EMBL" id="AP024412">
    <property type="protein sequence ID" value="BCR35665.1"/>
    <property type="molecule type" value="Genomic_DNA"/>
</dbReference>
<organism evidence="7 8">
    <name type="scientific">Mariniplasma anaerobium</name>
    <dbReference type="NCBI Taxonomy" id="2735436"/>
    <lineage>
        <taxon>Bacteria</taxon>
        <taxon>Bacillati</taxon>
        <taxon>Mycoplasmatota</taxon>
        <taxon>Mollicutes</taxon>
        <taxon>Acholeplasmatales</taxon>
        <taxon>Acholeplasmataceae</taxon>
        <taxon>Mariniplasma</taxon>
    </lineage>
</organism>
<dbReference type="Gene3D" id="3.30.1540.20">
    <property type="entry name" value="MutL, C-terminal domain, dimerisation subdomain"/>
    <property type="match status" value="1"/>
</dbReference>
<evidence type="ECO:0000313" key="7">
    <source>
        <dbReference type="EMBL" id="BCR35665.1"/>
    </source>
</evidence>
<dbReference type="Pfam" id="PF13589">
    <property type="entry name" value="HATPase_c_3"/>
    <property type="match status" value="1"/>
</dbReference>
<dbReference type="PROSITE" id="PS00058">
    <property type="entry name" value="DNA_MISMATCH_REPAIR_1"/>
    <property type="match status" value="1"/>
</dbReference>
<dbReference type="InterPro" id="IPR037198">
    <property type="entry name" value="MutL_C_sf"/>
</dbReference>
<dbReference type="FunFam" id="3.30.565.10:FF:000003">
    <property type="entry name" value="DNA mismatch repair endonuclease MutL"/>
    <property type="match status" value="1"/>
</dbReference>
<dbReference type="NCBIfam" id="TIGR00585">
    <property type="entry name" value="mutl"/>
    <property type="match status" value="1"/>
</dbReference>
<feature type="domain" description="DNA mismatch repair protein S5" evidence="6">
    <location>
        <begin position="208"/>
        <end position="326"/>
    </location>
</feature>
<dbReference type="Gene3D" id="3.30.1370.100">
    <property type="entry name" value="MutL, C-terminal domain, regulatory subdomain"/>
    <property type="match status" value="1"/>
</dbReference>
<keyword evidence="8" id="KW-1185">Reference proteome</keyword>
<keyword evidence="2 4" id="KW-0227">DNA damage</keyword>
<dbReference type="InterPro" id="IPR038973">
    <property type="entry name" value="MutL/Mlh/Pms-like"/>
</dbReference>
<comment type="function">
    <text evidence="4">This protein is involved in the repair of mismatches in DNA. It is required for dam-dependent methyl-directed DNA mismatch repair. May act as a 'molecular matchmaker', a protein that promotes the formation of a stable complex between two or more DNA-binding proteins in an ATP-dependent manner without itself being part of a final effector complex.</text>
</comment>
<reference evidence="7" key="1">
    <citation type="submission" date="2021-01" db="EMBL/GenBank/DDBJ databases">
        <title>Draft genome sequence of Acholeplasmataceae bacterium strain Mahy22.</title>
        <authorList>
            <person name="Watanabe M."/>
            <person name="Kojima H."/>
            <person name="Fukui M."/>
        </authorList>
    </citation>
    <scope>NUCLEOTIDE SEQUENCE</scope>
    <source>
        <strain evidence="7">Mahy22</strain>
    </source>
</reference>
<dbReference type="SMART" id="SM01340">
    <property type="entry name" value="DNA_mis_repair"/>
    <property type="match status" value="1"/>
</dbReference>
<evidence type="ECO:0000313" key="8">
    <source>
        <dbReference type="Proteomes" id="UP000620133"/>
    </source>
</evidence>
<dbReference type="InterPro" id="IPR020667">
    <property type="entry name" value="DNA_mismatch_repair_MutL"/>
</dbReference>
<sequence>MSVIKQMDNRLANMIAAGEVVDRPSSIVKELIENAIDAQAKEIIVEIYEVGMKKIIVSDNGSGMDFSDAHLAFERHATSKIASEKDLNHIYTLGFRGEALAAIAAVSKVSLKTKMEDSKAIEVIYHGGHFIKDNQTSLNTGTIITVEDLFYNTPARFKYIKSEQAERYAIIDIFDRLALANPKVRFKLFMDEKLVKQTYGKDDFFQLIDQIYGSKITNDMIKFDQKFQNIEIKGYLVSPKITRSRKKDISIFVNHRYIKNYKLIQAVVDGYHSFLMTNKYPIALIHLSMDPQLLDVNVHPQKYEVKFVNELILAFQIEHFIREALEKKTHTISDRYQEIKKVPQETYEVFHLDFEDVKEEDEHKDYDNKEAKIPSFDYIGIFAGTYLLFQNHEGLFLVDQHAAQERIRYEHYFERLGNPNSQIRQLLIPHDLNVTSSDLEVINQYIDQFKRYQFIIKDNQIIGLPTWLREQEIDKAIEEIISQLSEKETIDLKILRDHLAKDISCKGSIKANHHINKQEVDILMSDLRLCKNPYYCPHGRPTIIKLTHYDVERMFKRVI</sequence>
<keyword evidence="3 4" id="KW-0234">DNA repair</keyword>
<dbReference type="InterPro" id="IPR014790">
    <property type="entry name" value="MutL_C"/>
</dbReference>
<dbReference type="InterPro" id="IPR036890">
    <property type="entry name" value="HATPase_C_sf"/>
</dbReference>
<dbReference type="InterPro" id="IPR014762">
    <property type="entry name" value="DNA_mismatch_repair_CS"/>
</dbReference>
<dbReference type="InterPro" id="IPR013507">
    <property type="entry name" value="DNA_mismatch_S5_2-like"/>
</dbReference>
<dbReference type="SUPFAM" id="SSF55874">
    <property type="entry name" value="ATPase domain of HSP90 chaperone/DNA topoisomerase II/histidine kinase"/>
    <property type="match status" value="1"/>
</dbReference>
<name>A0A7U9TIY3_9MOLU</name>
<dbReference type="PANTHER" id="PTHR10073:SF12">
    <property type="entry name" value="DNA MISMATCH REPAIR PROTEIN MLH1"/>
    <property type="match status" value="1"/>
</dbReference>
<dbReference type="SUPFAM" id="SSF118116">
    <property type="entry name" value="DNA mismatch repair protein MutL"/>
    <property type="match status" value="1"/>
</dbReference>
<comment type="similarity">
    <text evidence="1 4">Belongs to the DNA mismatch repair MutL/HexB family.</text>
</comment>
<dbReference type="GO" id="GO:0140664">
    <property type="term" value="F:ATP-dependent DNA damage sensor activity"/>
    <property type="evidence" value="ECO:0007669"/>
    <property type="project" value="InterPro"/>
</dbReference>
<feature type="domain" description="MutL C-terminal dimerisation" evidence="5">
    <location>
        <begin position="378"/>
        <end position="515"/>
    </location>
</feature>
<proteinExistence type="inferred from homology"/>